<sequence>MKRLALLSALLITGLSDVTSAHADTAEQRGLFVFQHVCSSCHGMSQAHYGDMAALNPSLPALEEWSKQRHADLNSPIASPYPNEAVGKAANGGDFPPDLSHIARTIKGGPSYIETMLHSYTAPPPGVVLAPHTYYNPVALTHHHRFKMRPPLQDHMLSYPDGTEATTAQMAHDVTAFLVWSDDAHKASRTLIGSCVIAYLLIMLGLILWFKRLIWQRKPH</sequence>
<reference evidence="13" key="1">
    <citation type="submission" date="2013-04" db="EMBL/GenBank/DDBJ databases">
        <title>The genome sequencing project of 58 acetic acid bacteria.</title>
        <authorList>
            <person name="Okamoto-Kainuma A."/>
            <person name="Ishikawa M."/>
            <person name="Umino S."/>
            <person name="Koizumi Y."/>
            <person name="Shiwa Y."/>
            <person name="Yoshikawa H."/>
            <person name="Matsutani M."/>
            <person name="Matsushita K."/>
        </authorList>
    </citation>
    <scope>NUCLEOTIDE SEQUENCE</scope>
    <source>
        <strain evidence="13">DSM 15669</strain>
    </source>
</reference>
<keyword evidence="11" id="KW-0732">Signal</keyword>
<evidence type="ECO:0000256" key="4">
    <source>
        <dbReference type="ARBA" id="ARBA00022692"/>
    </source>
</evidence>
<evidence type="ECO:0000256" key="9">
    <source>
        <dbReference type="PROSITE-ProRule" id="PRU00433"/>
    </source>
</evidence>
<dbReference type="PRINTS" id="PR00603">
    <property type="entry name" value="CYTOCHROMEC1"/>
</dbReference>
<evidence type="ECO:0000256" key="10">
    <source>
        <dbReference type="SAM" id="Phobius"/>
    </source>
</evidence>
<proteinExistence type="predicted"/>
<organism evidence="13 14">
    <name type="scientific">Saccharibacter floricola DSM 15669</name>
    <dbReference type="NCBI Taxonomy" id="1123227"/>
    <lineage>
        <taxon>Bacteria</taxon>
        <taxon>Pseudomonadati</taxon>
        <taxon>Pseudomonadota</taxon>
        <taxon>Alphaproteobacteria</taxon>
        <taxon>Acetobacterales</taxon>
        <taxon>Acetobacteraceae</taxon>
        <taxon>Saccharibacter</taxon>
    </lineage>
</organism>
<feature type="domain" description="Cytochrome c" evidence="12">
    <location>
        <begin position="25"/>
        <end position="110"/>
    </location>
</feature>
<evidence type="ECO:0000259" key="12">
    <source>
        <dbReference type="PROSITE" id="PS51007"/>
    </source>
</evidence>
<keyword evidence="6 10" id="KW-1133">Transmembrane helix</keyword>
<keyword evidence="3 9" id="KW-0349">Heme</keyword>
<dbReference type="Pfam" id="PF02167">
    <property type="entry name" value="Cytochrom_C1"/>
    <property type="match status" value="1"/>
</dbReference>
<comment type="caution">
    <text evidence="13">The sequence shown here is derived from an EMBL/GenBank/DDBJ whole genome shotgun (WGS) entry which is preliminary data.</text>
</comment>
<dbReference type="RefSeq" id="WP_018980593.1">
    <property type="nucleotide sequence ID" value="NZ_BAQD01000011.1"/>
</dbReference>
<name>A0ABQ0NY65_9PROT</name>
<evidence type="ECO:0000256" key="5">
    <source>
        <dbReference type="ARBA" id="ARBA00022723"/>
    </source>
</evidence>
<evidence type="ECO:0000256" key="2">
    <source>
        <dbReference type="ARBA" id="ARBA00016165"/>
    </source>
</evidence>
<evidence type="ECO:0000313" key="13">
    <source>
        <dbReference type="EMBL" id="GBQ06318.1"/>
    </source>
</evidence>
<dbReference type="Gene3D" id="1.10.760.10">
    <property type="entry name" value="Cytochrome c-like domain"/>
    <property type="match status" value="1"/>
</dbReference>
<feature type="chain" id="PRO_5046061694" description="Cytochrome c1" evidence="11">
    <location>
        <begin position="24"/>
        <end position="220"/>
    </location>
</feature>
<feature type="transmembrane region" description="Helical" evidence="10">
    <location>
        <begin position="191"/>
        <end position="210"/>
    </location>
</feature>
<dbReference type="SUPFAM" id="SSF46626">
    <property type="entry name" value="Cytochrome c"/>
    <property type="match status" value="1"/>
</dbReference>
<comment type="subcellular location">
    <subcellularLocation>
        <location evidence="1">Membrane</location>
    </subcellularLocation>
</comment>
<protein>
    <recommendedName>
        <fullName evidence="2">Cytochrome c1</fullName>
    </recommendedName>
</protein>
<evidence type="ECO:0000256" key="11">
    <source>
        <dbReference type="SAM" id="SignalP"/>
    </source>
</evidence>
<dbReference type="InterPro" id="IPR002326">
    <property type="entry name" value="Cyt_c1"/>
</dbReference>
<dbReference type="PROSITE" id="PS51007">
    <property type="entry name" value="CYTC"/>
    <property type="match status" value="1"/>
</dbReference>
<dbReference type="EMBL" id="BAQD01000011">
    <property type="protein sequence ID" value="GBQ06318.1"/>
    <property type="molecule type" value="Genomic_DNA"/>
</dbReference>
<evidence type="ECO:0000256" key="6">
    <source>
        <dbReference type="ARBA" id="ARBA00022989"/>
    </source>
</evidence>
<evidence type="ECO:0000313" key="14">
    <source>
        <dbReference type="Proteomes" id="UP001062901"/>
    </source>
</evidence>
<feature type="signal peptide" evidence="11">
    <location>
        <begin position="1"/>
        <end position="23"/>
    </location>
</feature>
<evidence type="ECO:0000256" key="3">
    <source>
        <dbReference type="ARBA" id="ARBA00022617"/>
    </source>
</evidence>
<evidence type="ECO:0000256" key="1">
    <source>
        <dbReference type="ARBA" id="ARBA00004370"/>
    </source>
</evidence>
<accession>A0ABQ0NY65</accession>
<keyword evidence="14" id="KW-1185">Reference proteome</keyword>
<dbReference type="InterPro" id="IPR009056">
    <property type="entry name" value="Cyt_c-like_dom"/>
</dbReference>
<evidence type="ECO:0000256" key="8">
    <source>
        <dbReference type="ARBA" id="ARBA00023136"/>
    </source>
</evidence>
<keyword evidence="8 10" id="KW-0472">Membrane</keyword>
<dbReference type="PANTHER" id="PTHR10266">
    <property type="entry name" value="CYTOCHROME C1"/>
    <property type="match status" value="1"/>
</dbReference>
<dbReference type="PANTHER" id="PTHR10266:SF3">
    <property type="entry name" value="CYTOCHROME C1, HEME PROTEIN, MITOCHONDRIAL"/>
    <property type="match status" value="1"/>
</dbReference>
<dbReference type="Proteomes" id="UP001062901">
    <property type="component" value="Unassembled WGS sequence"/>
</dbReference>
<dbReference type="InterPro" id="IPR036909">
    <property type="entry name" value="Cyt_c-like_dom_sf"/>
</dbReference>
<gene>
    <name evidence="13" type="ORF">AA15669_0879</name>
</gene>
<evidence type="ECO:0000256" key="7">
    <source>
        <dbReference type="ARBA" id="ARBA00023004"/>
    </source>
</evidence>
<keyword evidence="4 10" id="KW-0812">Transmembrane</keyword>
<keyword evidence="7 9" id="KW-0408">Iron</keyword>
<keyword evidence="5 9" id="KW-0479">Metal-binding</keyword>